<comment type="caution">
    <text evidence="2">The sequence shown here is derived from an EMBL/GenBank/DDBJ whole genome shotgun (WGS) entry which is preliminary data.</text>
</comment>
<evidence type="ECO:0000313" key="3">
    <source>
        <dbReference type="Proteomes" id="UP000749646"/>
    </source>
</evidence>
<organism evidence="2 3">
    <name type="scientific">Modicella reniformis</name>
    <dbReference type="NCBI Taxonomy" id="1440133"/>
    <lineage>
        <taxon>Eukaryota</taxon>
        <taxon>Fungi</taxon>
        <taxon>Fungi incertae sedis</taxon>
        <taxon>Mucoromycota</taxon>
        <taxon>Mortierellomycotina</taxon>
        <taxon>Mortierellomycetes</taxon>
        <taxon>Mortierellales</taxon>
        <taxon>Mortierellaceae</taxon>
        <taxon>Modicella</taxon>
    </lineage>
</organism>
<evidence type="ECO:0000256" key="1">
    <source>
        <dbReference type="SAM" id="Coils"/>
    </source>
</evidence>
<evidence type="ECO:0000313" key="2">
    <source>
        <dbReference type="EMBL" id="KAF9998845.1"/>
    </source>
</evidence>
<keyword evidence="1" id="KW-0175">Coiled coil</keyword>
<protein>
    <submittedName>
        <fullName evidence="2">Uncharacterized protein</fullName>
    </submittedName>
</protein>
<dbReference type="Proteomes" id="UP000749646">
    <property type="component" value="Unassembled WGS sequence"/>
</dbReference>
<gene>
    <name evidence="2" type="ORF">BGZ65_005720</name>
</gene>
<accession>A0A9P6MGT5</accession>
<name>A0A9P6MGT5_9FUNG</name>
<keyword evidence="3" id="KW-1185">Reference proteome</keyword>
<dbReference type="EMBL" id="JAAAHW010000808">
    <property type="protein sequence ID" value="KAF9998845.1"/>
    <property type="molecule type" value="Genomic_DNA"/>
</dbReference>
<dbReference type="AlphaFoldDB" id="A0A9P6MGT5"/>
<sequence>MNNDSGKLLYQQFRRPSSPIVNIPTVIDPRTGERIVLWEDIQSMFNKAESIWNGRSLVMFMKDENLKQGIPERIAYHPGIVLDVVVEDNGQVDSIREAANLSQIPSTGRELKDYDDQLNKPLATLASADIMPNPYLFVYPEKVPHDTQSSTLTHNSLYSTSLHPIMSEQGSSKQSIDQHLNQLQDQIVQMQKTMDDKFDKTIRMRQQARNRLTIIQNRVEAILTQIYELHEYPIPRLFIVLPKAVGLRDKFKSPFSDQFRLYFLCECGTHTMSENSNTPHEIHMAKHEGYDLEQPTKFFERYGSYVLTLMQMIKYGIVAAGLFVPPLANFKIVDELDTTQKHLEYVKNNIAPLVDNTIGYQKQQ</sequence>
<feature type="coiled-coil region" evidence="1">
    <location>
        <begin position="173"/>
        <end position="200"/>
    </location>
</feature>
<proteinExistence type="predicted"/>
<reference evidence="2" key="1">
    <citation type="journal article" date="2020" name="Fungal Divers.">
        <title>Resolving the Mortierellaceae phylogeny through synthesis of multi-gene phylogenetics and phylogenomics.</title>
        <authorList>
            <person name="Vandepol N."/>
            <person name="Liber J."/>
            <person name="Desiro A."/>
            <person name="Na H."/>
            <person name="Kennedy M."/>
            <person name="Barry K."/>
            <person name="Grigoriev I.V."/>
            <person name="Miller A.N."/>
            <person name="O'Donnell K."/>
            <person name="Stajich J.E."/>
            <person name="Bonito G."/>
        </authorList>
    </citation>
    <scope>NUCLEOTIDE SEQUENCE</scope>
    <source>
        <strain evidence="2">MES-2147</strain>
    </source>
</reference>
<dbReference type="OrthoDB" id="2444617at2759"/>